<feature type="domain" description="Microcystin LR degradation protein MlrC N-terminal" evidence="3">
    <location>
        <begin position="2"/>
        <end position="297"/>
    </location>
</feature>
<reference evidence="4 5" key="1">
    <citation type="submission" date="2021-12" db="EMBL/GenBank/DDBJ databases">
        <title>Siccirubricoccus leaddurans sp. nov., a high concentration Zn2+ tolerance bacterium.</title>
        <authorList>
            <person name="Cao Y."/>
        </authorList>
    </citation>
    <scope>NUCLEOTIDE SEQUENCE [LARGE SCALE GENOMIC DNA]</scope>
    <source>
        <strain evidence="4 5">KC 17139</strain>
    </source>
</reference>
<dbReference type="EMBL" id="JAFIRR010000057">
    <property type="protein sequence ID" value="MCO6416426.1"/>
    <property type="molecule type" value="Genomic_DNA"/>
</dbReference>
<keyword evidence="1" id="KW-0378">Hydrolase</keyword>
<evidence type="ECO:0000259" key="3">
    <source>
        <dbReference type="Pfam" id="PF07364"/>
    </source>
</evidence>
<evidence type="ECO:0000313" key="4">
    <source>
        <dbReference type="EMBL" id="MCO6416426.1"/>
    </source>
</evidence>
<dbReference type="InterPro" id="IPR009197">
    <property type="entry name" value="MlrC"/>
</dbReference>
<comment type="similarity">
    <text evidence="1">Belongs to the peptidase M81 family.</text>
</comment>
<dbReference type="Proteomes" id="UP001523392">
    <property type="component" value="Unassembled WGS sequence"/>
</dbReference>
<proteinExistence type="inferred from homology"/>
<protein>
    <recommendedName>
        <fullName evidence="1">Microcystinase C</fullName>
        <shortName evidence="1">MlrC</shortName>
    </recommendedName>
</protein>
<organism evidence="4 5">
    <name type="scientific">Siccirubricoccus soli</name>
    <dbReference type="NCBI Taxonomy" id="2899147"/>
    <lineage>
        <taxon>Bacteria</taxon>
        <taxon>Pseudomonadati</taxon>
        <taxon>Pseudomonadota</taxon>
        <taxon>Alphaproteobacteria</taxon>
        <taxon>Acetobacterales</taxon>
        <taxon>Roseomonadaceae</taxon>
        <taxon>Siccirubricoccus</taxon>
    </lineage>
</organism>
<name>A0ABT1D3C6_9PROT</name>
<dbReference type="InterPro" id="IPR010799">
    <property type="entry name" value="MlrC_C"/>
</dbReference>
<keyword evidence="1" id="KW-0482">Metalloprotease</keyword>
<comment type="caution">
    <text evidence="4">The sequence shown here is derived from an EMBL/GenBank/DDBJ whole genome shotgun (WGS) entry which is preliminary data.</text>
</comment>
<feature type="domain" description="Microcystin LR degradation protein MlrC C-terminal" evidence="2">
    <location>
        <begin position="309"/>
        <end position="484"/>
    </location>
</feature>
<keyword evidence="1" id="KW-0645">Protease</keyword>
<accession>A0ABT1D3C6</accession>
<evidence type="ECO:0000313" key="5">
    <source>
        <dbReference type="Proteomes" id="UP001523392"/>
    </source>
</evidence>
<dbReference type="RefSeq" id="WP_252953035.1">
    <property type="nucleotide sequence ID" value="NZ_JAFIRR010000057.1"/>
</dbReference>
<gene>
    <name evidence="4" type="ORF">JYK14_09630</name>
</gene>
<comment type="function">
    <text evidence="1">Involved in peptidolytic degradation of cyclic heptapeptide hepatotoxin microcystin (MC).</text>
</comment>
<dbReference type="Pfam" id="PF07364">
    <property type="entry name" value="DUF1485"/>
    <property type="match status" value="1"/>
</dbReference>
<dbReference type="PIRSF" id="PIRSF012702">
    <property type="entry name" value="UCP012702"/>
    <property type="match status" value="1"/>
</dbReference>
<dbReference type="InterPro" id="IPR015995">
    <property type="entry name" value="MlrC_N"/>
</dbReference>
<comment type="cofactor">
    <cofactor evidence="1">
        <name>Zn(2+)</name>
        <dbReference type="ChEBI" id="CHEBI:29105"/>
    </cofactor>
    <text evidence="1">Binds 1 zinc ion per subunit.</text>
</comment>
<keyword evidence="5" id="KW-1185">Reference proteome</keyword>
<sequence>MRIAIAGFQHESHSFAPLPTGWREFLKPGGFPGLQRGATLIETIRPTSVPTAGAIEVLEAAGAELVPLTWCFANPAGPVTAEAFERIAALLVAELSDALEQAPLDGIYLELHGAMVAVGHDDAEGELLRRIRAVVGEELPITVSLDPHANMTRRMVELADALVPYRTYPHVDMKPAGAQASRLLLERIKRGRPWARAFAEIDFLIPLTMQCTLVSPMADVLAERARLEKLHGCAELAFCFGFPYADFPGCGVAIAAYAETPEAAQLAVAGLKTWMDAREPDFAGGVASAEEGVAEAIALARGASRPIVMADTQDNPGGGGHGDTTGLLAELIRQDAQGAVLGLINDAESAAACHAAGVGATVQLSLGGKSDGVPLAVTAVVEALTDGRFTGTGPMSKGNPIDLGPTALIRVSSGVRVIVVTRKVQALDQALFTHIGVEPAAQKILALKSSVHFRAHFQPIAEKVIVVAAPGPVVADPAVLPFTKLRPGLRLRPGANR</sequence>
<evidence type="ECO:0000259" key="2">
    <source>
        <dbReference type="Pfam" id="PF07171"/>
    </source>
</evidence>
<dbReference type="Pfam" id="PF07171">
    <property type="entry name" value="MlrC_C"/>
    <property type="match status" value="1"/>
</dbReference>
<evidence type="ECO:0000256" key="1">
    <source>
        <dbReference type="PIRNR" id="PIRNR012702"/>
    </source>
</evidence>
<keyword evidence="1" id="KW-0479">Metal-binding</keyword>